<evidence type="ECO:0000313" key="4">
    <source>
        <dbReference type="Proteomes" id="UP000502041"/>
    </source>
</evidence>
<accession>A0A6H2H9V0</accession>
<feature type="domain" description="Glycosyltransferase 2-like" evidence="2">
    <location>
        <begin position="5"/>
        <end position="123"/>
    </location>
</feature>
<dbReference type="InterPro" id="IPR029044">
    <property type="entry name" value="Nucleotide-diphossugar_trans"/>
</dbReference>
<dbReference type="RefSeq" id="WP_168922237.1">
    <property type="nucleotide sequence ID" value="NZ_CP051461.1"/>
</dbReference>
<dbReference type="KEGG" id="pvac:HC248_01855"/>
<dbReference type="EC" id="2.4.1.-" evidence="3"/>
<keyword evidence="3" id="KW-0808">Transferase</keyword>
<proteinExistence type="inferred from homology"/>
<dbReference type="EMBL" id="CP051461">
    <property type="protein sequence ID" value="QJC56547.1"/>
    <property type="molecule type" value="Genomic_DNA"/>
</dbReference>
<comment type="similarity">
    <text evidence="1">Belongs to the glycosyltransferase 2 family. WaaE/KdtX subfamily.</text>
</comment>
<dbReference type="PANTHER" id="PTHR43630:SF2">
    <property type="entry name" value="GLYCOSYLTRANSFERASE"/>
    <property type="match status" value="1"/>
</dbReference>
<dbReference type="InterPro" id="IPR001173">
    <property type="entry name" value="Glyco_trans_2-like"/>
</dbReference>
<dbReference type="AlphaFoldDB" id="A0A6H2H9V0"/>
<dbReference type="SUPFAM" id="SSF53448">
    <property type="entry name" value="Nucleotide-diphospho-sugar transferases"/>
    <property type="match status" value="1"/>
</dbReference>
<evidence type="ECO:0000313" key="3">
    <source>
        <dbReference type="EMBL" id="QJC56547.1"/>
    </source>
</evidence>
<sequence length="260" mass="29115">MASLSVIVITKNEAHNIQTCLQALSFADQCVVLDSGSSDATCEIARELGAEVTQSTDWQGFGIQKNRALALSTGDWVLSIDADEIVTPELREQILAALAAPQFDVYDFPRLSSYCGQYIRHSGWYPDRVTRLFKRGVADFSNDKVHERLITKSQVGQLKAHLLHHSFINFESVLSKVNHYSSAGAERMQSQNKTATPVTALLHGLWTFLRSYILRRGFLDGSMGLALAISNAEGSYYRYLKLWLMQRQTEQNAIPSRDPN</sequence>
<evidence type="ECO:0000259" key="2">
    <source>
        <dbReference type="Pfam" id="PF00535"/>
    </source>
</evidence>
<name>A0A6H2H9V0_9BURK</name>
<dbReference type="Proteomes" id="UP000502041">
    <property type="component" value="Chromosome"/>
</dbReference>
<dbReference type="CDD" id="cd02511">
    <property type="entry name" value="Beta4Glucosyltransferase"/>
    <property type="match status" value="1"/>
</dbReference>
<dbReference type="GO" id="GO:0016757">
    <property type="term" value="F:glycosyltransferase activity"/>
    <property type="evidence" value="ECO:0007669"/>
    <property type="project" value="UniProtKB-KW"/>
</dbReference>
<keyword evidence="3" id="KW-0328">Glycosyltransferase</keyword>
<dbReference type="Gene3D" id="3.90.550.10">
    <property type="entry name" value="Spore Coat Polysaccharide Biosynthesis Protein SpsA, Chain A"/>
    <property type="match status" value="1"/>
</dbReference>
<dbReference type="PANTHER" id="PTHR43630">
    <property type="entry name" value="POLY-BETA-1,6-N-ACETYL-D-GLUCOSAMINE SYNTHASE"/>
    <property type="match status" value="1"/>
</dbReference>
<evidence type="ECO:0000256" key="1">
    <source>
        <dbReference type="ARBA" id="ARBA00038494"/>
    </source>
</evidence>
<reference evidence="3 4" key="1">
    <citation type="submission" date="2020-04" db="EMBL/GenBank/DDBJ databases">
        <title>Complete genome of a Psychrophilic, Marine, Gas Vacuolate Bacterium Polaromonas vacuolata KCTC 22033T.</title>
        <authorList>
            <person name="Hwang K."/>
            <person name="Kim K.M."/>
        </authorList>
    </citation>
    <scope>NUCLEOTIDE SEQUENCE [LARGE SCALE GENOMIC DNA]</scope>
    <source>
        <strain evidence="3 4">KCTC 22033</strain>
    </source>
</reference>
<gene>
    <name evidence="3" type="primary">sunS</name>
    <name evidence="3" type="ORF">HC248_01855</name>
</gene>
<organism evidence="3 4">
    <name type="scientific">Polaromonas vacuolata</name>
    <dbReference type="NCBI Taxonomy" id="37448"/>
    <lineage>
        <taxon>Bacteria</taxon>
        <taxon>Pseudomonadati</taxon>
        <taxon>Pseudomonadota</taxon>
        <taxon>Betaproteobacteria</taxon>
        <taxon>Burkholderiales</taxon>
        <taxon>Comamonadaceae</taxon>
        <taxon>Polaromonas</taxon>
    </lineage>
</organism>
<dbReference type="Pfam" id="PF00535">
    <property type="entry name" value="Glycos_transf_2"/>
    <property type="match status" value="1"/>
</dbReference>
<keyword evidence="4" id="KW-1185">Reference proteome</keyword>
<protein>
    <submittedName>
        <fullName evidence="3">SPBc2 prophage-derived glycosyltransferase SunS</fullName>
        <ecNumber evidence="3">2.4.1.-</ecNumber>
    </submittedName>
</protein>